<dbReference type="AlphaFoldDB" id="A0A6A6QEN4"/>
<keyword evidence="3" id="KW-1185">Reference proteome</keyword>
<organism evidence="2 3">
    <name type="scientific">Lophium mytilinum</name>
    <dbReference type="NCBI Taxonomy" id="390894"/>
    <lineage>
        <taxon>Eukaryota</taxon>
        <taxon>Fungi</taxon>
        <taxon>Dikarya</taxon>
        <taxon>Ascomycota</taxon>
        <taxon>Pezizomycotina</taxon>
        <taxon>Dothideomycetes</taxon>
        <taxon>Pleosporomycetidae</taxon>
        <taxon>Mytilinidiales</taxon>
        <taxon>Mytilinidiaceae</taxon>
        <taxon>Lophium</taxon>
    </lineage>
</organism>
<accession>A0A6A6QEN4</accession>
<feature type="region of interest" description="Disordered" evidence="1">
    <location>
        <begin position="32"/>
        <end position="63"/>
    </location>
</feature>
<proteinExistence type="predicted"/>
<dbReference type="EMBL" id="MU004196">
    <property type="protein sequence ID" value="KAF2490855.1"/>
    <property type="molecule type" value="Genomic_DNA"/>
</dbReference>
<sequence length="426" mass="49620">MVQIEHDAHAIKLHQSERTFLNTTSLTASMSSCPAASNAVGDTPPDVQMASPQGSPASSTEHLHPQLKLDTPIYDDGHFRFKDLPRETRDEVYKLVIGIDTPFTTTRRNKDPNRWAIFRVDRQLNQEVTAVFKDHAHIRMPIVVARAENFREYWTYPQLRAIELSCRHITLQLSMNSLRYRDTFDALERKLKHAILPTSIPRPETHRGKRWITIEIDEAFWWLLASKMWRAEVAADMESWERCMQLMERGNPDYDFVWTIKTALLPWLAEPEFRQPQLEVGPEEALDILMECIRLQSELCECESFGDEYFNYRHRSGPAWTVQSFRQFRKPSRALLNSTWCLNHTVEVRALVEMVKESCEKNGISYEVGTAQSLPLPNNLPEATVDAEWYHKKLADGVTYQMVLEHHRRRKSRCARLEEGTGRREL</sequence>
<dbReference type="Proteomes" id="UP000799750">
    <property type="component" value="Unassembled WGS sequence"/>
</dbReference>
<reference evidence="2" key="1">
    <citation type="journal article" date="2020" name="Stud. Mycol.">
        <title>101 Dothideomycetes genomes: a test case for predicting lifestyles and emergence of pathogens.</title>
        <authorList>
            <person name="Haridas S."/>
            <person name="Albert R."/>
            <person name="Binder M."/>
            <person name="Bloem J."/>
            <person name="Labutti K."/>
            <person name="Salamov A."/>
            <person name="Andreopoulos B."/>
            <person name="Baker S."/>
            <person name="Barry K."/>
            <person name="Bills G."/>
            <person name="Bluhm B."/>
            <person name="Cannon C."/>
            <person name="Castanera R."/>
            <person name="Culley D."/>
            <person name="Daum C."/>
            <person name="Ezra D."/>
            <person name="Gonzalez J."/>
            <person name="Henrissat B."/>
            <person name="Kuo A."/>
            <person name="Liang C."/>
            <person name="Lipzen A."/>
            <person name="Lutzoni F."/>
            <person name="Magnuson J."/>
            <person name="Mondo S."/>
            <person name="Nolan M."/>
            <person name="Ohm R."/>
            <person name="Pangilinan J."/>
            <person name="Park H.-J."/>
            <person name="Ramirez L."/>
            <person name="Alfaro M."/>
            <person name="Sun H."/>
            <person name="Tritt A."/>
            <person name="Yoshinaga Y."/>
            <person name="Zwiers L.-H."/>
            <person name="Turgeon B."/>
            <person name="Goodwin S."/>
            <person name="Spatafora J."/>
            <person name="Crous P."/>
            <person name="Grigoriev I."/>
        </authorList>
    </citation>
    <scope>NUCLEOTIDE SEQUENCE</scope>
    <source>
        <strain evidence="2">CBS 269.34</strain>
    </source>
</reference>
<evidence type="ECO:0000313" key="2">
    <source>
        <dbReference type="EMBL" id="KAF2490855.1"/>
    </source>
</evidence>
<name>A0A6A6QEN4_9PEZI</name>
<gene>
    <name evidence="2" type="ORF">BU16DRAFT_530451</name>
</gene>
<protein>
    <submittedName>
        <fullName evidence="2">Uncharacterized protein</fullName>
    </submittedName>
</protein>
<feature type="compositionally biased region" description="Polar residues" evidence="1">
    <location>
        <begin position="50"/>
        <end position="60"/>
    </location>
</feature>
<dbReference type="OrthoDB" id="10518843at2759"/>
<evidence type="ECO:0000313" key="3">
    <source>
        <dbReference type="Proteomes" id="UP000799750"/>
    </source>
</evidence>
<evidence type="ECO:0000256" key="1">
    <source>
        <dbReference type="SAM" id="MobiDB-lite"/>
    </source>
</evidence>